<dbReference type="GO" id="GO:0016607">
    <property type="term" value="C:nuclear speck"/>
    <property type="evidence" value="ECO:0007669"/>
    <property type="project" value="Ensembl"/>
</dbReference>
<evidence type="ECO:0000256" key="8">
    <source>
        <dbReference type="ARBA" id="ARBA00023242"/>
    </source>
</evidence>
<evidence type="ECO:0000256" key="11">
    <source>
        <dbReference type="RuleBase" id="RU003796"/>
    </source>
</evidence>
<dbReference type="GO" id="GO:0002040">
    <property type="term" value="P:sprouting angiogenesis"/>
    <property type="evidence" value="ECO:0007669"/>
    <property type="project" value="Ensembl"/>
</dbReference>
<keyword evidence="5 11" id="KW-0238">DNA-binding</keyword>
<reference evidence="14" key="2">
    <citation type="submission" date="2025-08" db="UniProtKB">
        <authorList>
            <consortium name="Ensembl"/>
        </authorList>
    </citation>
    <scope>IDENTIFICATION</scope>
</reference>
<dbReference type="GO" id="GO:0045944">
    <property type="term" value="P:positive regulation of transcription by RNA polymerase II"/>
    <property type="evidence" value="ECO:0007669"/>
    <property type="project" value="Ensembl"/>
</dbReference>
<feature type="region of interest" description="Disordered" evidence="12">
    <location>
        <begin position="875"/>
        <end position="910"/>
    </location>
</feature>
<dbReference type="Ensembl" id="ENSCJAT00000069731.3">
    <property type="protein sequence ID" value="ENSCJAP00000055529.2"/>
    <property type="gene ID" value="ENSCJAG00000019162.5"/>
</dbReference>
<dbReference type="GO" id="GO:0000978">
    <property type="term" value="F:RNA polymerase II cis-regulatory region sequence-specific DNA binding"/>
    <property type="evidence" value="ECO:0007669"/>
    <property type="project" value="Ensembl"/>
</dbReference>
<feature type="compositionally biased region" description="Polar residues" evidence="12">
    <location>
        <begin position="585"/>
        <end position="594"/>
    </location>
</feature>
<keyword evidence="3" id="KW-0678">Repressor</keyword>
<keyword evidence="15" id="KW-1185">Reference proteome</keyword>
<dbReference type="GO" id="GO:0070365">
    <property type="term" value="P:hepatocyte differentiation"/>
    <property type="evidence" value="ECO:0007669"/>
    <property type="project" value="Ensembl"/>
</dbReference>
<dbReference type="STRING" id="9483.ENSCJAP00000055529"/>
<evidence type="ECO:0000313" key="14">
    <source>
        <dbReference type="Ensembl" id="ENSCJAP00000055529.2"/>
    </source>
</evidence>
<dbReference type="PANTHER" id="PTHR12081">
    <property type="entry name" value="TRANSCRIPTION FACTOR E2F"/>
    <property type="match status" value="1"/>
</dbReference>
<evidence type="ECO:0000256" key="4">
    <source>
        <dbReference type="ARBA" id="ARBA00023015"/>
    </source>
</evidence>
<evidence type="ECO:0000313" key="15">
    <source>
        <dbReference type="Proteomes" id="UP000008225"/>
    </source>
</evidence>
<evidence type="ECO:0000256" key="2">
    <source>
        <dbReference type="ARBA" id="ARBA00010940"/>
    </source>
</evidence>
<evidence type="ECO:0000256" key="1">
    <source>
        <dbReference type="ARBA" id="ARBA00004123"/>
    </source>
</evidence>
<reference evidence="14" key="1">
    <citation type="submission" date="2009-03" db="EMBL/GenBank/DDBJ databases">
        <authorList>
            <person name="Warren W."/>
            <person name="Ye L."/>
            <person name="Minx P."/>
            <person name="Worley K."/>
            <person name="Gibbs R."/>
            <person name="Wilson R.K."/>
        </authorList>
    </citation>
    <scope>NUCLEOTIDE SEQUENCE [LARGE SCALE GENOMIC DNA]</scope>
</reference>
<evidence type="ECO:0000259" key="13">
    <source>
        <dbReference type="SMART" id="SM01372"/>
    </source>
</evidence>
<name>A0A2R8M8J5_CALJA</name>
<feature type="compositionally biased region" description="Basic and acidic residues" evidence="12">
    <location>
        <begin position="595"/>
        <end position="618"/>
    </location>
</feature>
<keyword evidence="4 11" id="KW-0805">Transcription regulation</keyword>
<evidence type="ECO:0000256" key="12">
    <source>
        <dbReference type="SAM" id="MobiDB-lite"/>
    </source>
</evidence>
<keyword evidence="7 11" id="KW-0804">Transcription</keyword>
<proteinExistence type="inferred from homology"/>
<dbReference type="GeneID" id="100399945"/>
<dbReference type="GO" id="GO:0001227">
    <property type="term" value="F:DNA-binding transcription repressor activity, RNA polymerase II-specific"/>
    <property type="evidence" value="ECO:0007669"/>
    <property type="project" value="Ensembl"/>
</dbReference>
<protein>
    <recommendedName>
        <fullName evidence="10">Transcription factor E2F7</fullName>
    </recommendedName>
</protein>
<dbReference type="Bgee" id="ENSCJAG00000019162">
    <property type="expression patterns" value="Expressed in cerebellum and 2 other cell types or tissues"/>
</dbReference>
<dbReference type="GO" id="GO:0032877">
    <property type="term" value="P:positive regulation of DNA endoreduplication"/>
    <property type="evidence" value="ECO:0007669"/>
    <property type="project" value="Ensembl"/>
</dbReference>
<dbReference type="GO" id="GO:2000134">
    <property type="term" value="P:negative regulation of G1/S transition of mitotic cell cycle"/>
    <property type="evidence" value="ECO:0007669"/>
    <property type="project" value="Ensembl"/>
</dbReference>
<reference evidence="14" key="3">
    <citation type="submission" date="2025-09" db="UniProtKB">
        <authorList>
            <consortium name="Ensembl"/>
        </authorList>
    </citation>
    <scope>IDENTIFICATION</scope>
</reference>
<dbReference type="Proteomes" id="UP000008225">
    <property type="component" value="Chromosome 9"/>
</dbReference>
<keyword evidence="6" id="KW-0010">Activator</keyword>
<keyword evidence="8 11" id="KW-0539">Nucleus</keyword>
<dbReference type="InterPro" id="IPR015633">
    <property type="entry name" value="E2F"/>
</dbReference>
<comment type="similarity">
    <text evidence="2 11">Belongs to the E2F/DP family.</text>
</comment>
<dbReference type="InterPro" id="IPR036388">
    <property type="entry name" value="WH-like_DNA-bd_sf"/>
</dbReference>
<dbReference type="GO" id="GO:0008285">
    <property type="term" value="P:negative regulation of cell population proliferation"/>
    <property type="evidence" value="ECO:0007669"/>
    <property type="project" value="Ensembl"/>
</dbReference>
<feature type="domain" description="E2F/DP family winged-helix DNA-binding" evidence="13">
    <location>
        <begin position="282"/>
        <end position="367"/>
    </location>
</feature>
<dbReference type="GO" id="GO:0042802">
    <property type="term" value="F:identical protein binding"/>
    <property type="evidence" value="ECO:0007669"/>
    <property type="project" value="Ensembl"/>
</dbReference>
<gene>
    <name evidence="14" type="primary">E2F7</name>
</gene>
<dbReference type="InterPro" id="IPR036390">
    <property type="entry name" value="WH_DNA-bd_sf"/>
</dbReference>
<dbReference type="KEGG" id="cjc:100399945"/>
<dbReference type="OMA" id="VCRQKME"/>
<dbReference type="InterPro" id="IPR003316">
    <property type="entry name" value="E2F_WHTH_DNA-bd_dom"/>
</dbReference>
<dbReference type="GeneTree" id="ENSGT00940000157713"/>
<feature type="region of interest" description="Disordered" evidence="12">
    <location>
        <begin position="252"/>
        <end position="282"/>
    </location>
</feature>
<dbReference type="GO" id="GO:0060707">
    <property type="term" value="P:trophoblast giant cell differentiation"/>
    <property type="evidence" value="ECO:0007669"/>
    <property type="project" value="Ensembl"/>
</dbReference>
<dbReference type="RefSeq" id="XP_002752852.1">
    <property type="nucleotide sequence ID" value="XM_002752806.5"/>
</dbReference>
<dbReference type="GO" id="GO:0032466">
    <property type="term" value="P:negative regulation of cytokinesis"/>
    <property type="evidence" value="ECO:0007669"/>
    <property type="project" value="Ensembl"/>
</dbReference>
<dbReference type="GO" id="GO:0060718">
    <property type="term" value="P:chorionic trophoblast cell differentiation"/>
    <property type="evidence" value="ECO:0007669"/>
    <property type="project" value="Ensembl"/>
</dbReference>
<evidence type="ECO:0000256" key="9">
    <source>
        <dbReference type="ARBA" id="ARBA00023306"/>
    </source>
</evidence>
<dbReference type="FunFam" id="1.10.10.10:FF:000073">
    <property type="entry name" value="E2F transcription factor 8"/>
    <property type="match status" value="1"/>
</dbReference>
<dbReference type="GO" id="GO:0030330">
    <property type="term" value="P:DNA damage response, signal transduction by p53 class mediator"/>
    <property type="evidence" value="ECO:0007669"/>
    <property type="project" value="Ensembl"/>
</dbReference>
<feature type="compositionally biased region" description="Basic and acidic residues" evidence="12">
    <location>
        <begin position="686"/>
        <end position="699"/>
    </location>
</feature>
<dbReference type="SUPFAM" id="SSF46785">
    <property type="entry name" value="Winged helix' DNA-binding domain"/>
    <property type="match status" value="2"/>
</dbReference>
<feature type="region of interest" description="Disordered" evidence="12">
    <location>
        <begin position="565"/>
        <end position="642"/>
    </location>
</feature>
<dbReference type="Gene3D" id="1.10.10.10">
    <property type="entry name" value="Winged helix-like DNA-binding domain superfamily/Winged helix DNA-binding domain"/>
    <property type="match status" value="2"/>
</dbReference>
<feature type="domain" description="E2F/DP family winged-helix DNA-binding" evidence="13">
    <location>
        <begin position="142"/>
        <end position="211"/>
    </location>
</feature>
<evidence type="ECO:0000256" key="5">
    <source>
        <dbReference type="ARBA" id="ARBA00023125"/>
    </source>
</evidence>
<comment type="subcellular location">
    <subcellularLocation>
        <location evidence="1 11">Nucleus</location>
    </subcellularLocation>
</comment>
<dbReference type="CTD" id="144455"/>
<dbReference type="PANTHER" id="PTHR12081:SF25">
    <property type="entry name" value="TRANSCRIPTION FACTOR E2F7"/>
    <property type="match status" value="1"/>
</dbReference>
<dbReference type="AlphaFoldDB" id="A0A2R8M8J5"/>
<keyword evidence="9" id="KW-0131">Cell cycle</keyword>
<feature type="region of interest" description="Disordered" evidence="12">
    <location>
        <begin position="675"/>
        <end position="701"/>
    </location>
</feature>
<dbReference type="GO" id="GO:0090575">
    <property type="term" value="C:RNA polymerase II transcription regulator complex"/>
    <property type="evidence" value="ECO:0007669"/>
    <property type="project" value="TreeGrafter"/>
</dbReference>
<dbReference type="Pfam" id="PF02319">
    <property type="entry name" value="WHD_E2F_TDP"/>
    <property type="match status" value="2"/>
</dbReference>
<accession>A0A2R8M8J5</accession>
<dbReference type="FunCoup" id="A0A2R8M8J5">
    <property type="interactions" value="1704"/>
</dbReference>
<dbReference type="SMART" id="SM01372">
    <property type="entry name" value="E2F_TDP"/>
    <property type="match status" value="2"/>
</dbReference>
<evidence type="ECO:0000256" key="6">
    <source>
        <dbReference type="ARBA" id="ARBA00023159"/>
    </source>
</evidence>
<dbReference type="FunFam" id="1.10.10.10:FF:000100">
    <property type="entry name" value="E2F transcription factor 8"/>
    <property type="match status" value="1"/>
</dbReference>
<evidence type="ECO:0000256" key="10">
    <source>
        <dbReference type="ARBA" id="ARBA00039675"/>
    </source>
</evidence>
<feature type="compositionally biased region" description="Polar residues" evidence="12">
    <location>
        <begin position="675"/>
        <end position="685"/>
    </location>
</feature>
<dbReference type="OrthoDB" id="5318at2759"/>
<evidence type="ECO:0000256" key="3">
    <source>
        <dbReference type="ARBA" id="ARBA00022491"/>
    </source>
</evidence>
<feature type="region of interest" description="Disordered" evidence="12">
    <location>
        <begin position="419"/>
        <end position="438"/>
    </location>
</feature>
<organism evidence="14 15">
    <name type="scientific">Callithrix jacchus</name>
    <name type="common">White-tufted-ear marmoset</name>
    <name type="synonym">Simia Jacchus</name>
    <dbReference type="NCBI Taxonomy" id="9483"/>
    <lineage>
        <taxon>Eukaryota</taxon>
        <taxon>Metazoa</taxon>
        <taxon>Chordata</taxon>
        <taxon>Craniata</taxon>
        <taxon>Vertebrata</taxon>
        <taxon>Euteleostomi</taxon>
        <taxon>Mammalia</taxon>
        <taxon>Eutheria</taxon>
        <taxon>Euarchontoglires</taxon>
        <taxon>Primates</taxon>
        <taxon>Haplorrhini</taxon>
        <taxon>Platyrrhini</taxon>
        <taxon>Cebidae</taxon>
        <taxon>Callitrichinae</taxon>
        <taxon>Callithrix</taxon>
        <taxon>Callithrix</taxon>
    </lineage>
</organism>
<dbReference type="InParanoid" id="A0A2R8M8J5"/>
<sequence length="910" mass="99716">MEVNCLTLKDLISPRQPRVDFAIEDGENAQKENIFVDPSRMAPKTPIKNEPIDLSKQKKFTPERNPITPVKLVDRQQAEPWTPTANLKMLISAASPDIRDREKKKGLFRRIENKDDVFTDSLQLDVVGDSAVDEFEKQRPSRKQKSLGLLCQKFLARYPSYPLSTEKTTISLDEVAVSLGVERRRIYDIVNVLESLHLVSRVAKNQYGWHGRHSLPKTLRNLQRLGEKQKYEEQMAYLQQKELDLMDYKFGERKKDGDPDSQEQQLLDFSEPDYPSSSANSRKDKSLRIMSQKFVMLFLVSKTKIVTLDVAAKILIEESQDTPDHSKFKTKVRRLYDIANVLTSLALIKKVHVTEERGRKPAFKWIGPVDFSSSDEDLGDVSASVLPELKRETYGQIQVCAKQKLARHSSFNTVQASARIQRKVNSEPSSPYREEQGSGGFSLEIGSLAAVYRQKIEDNSQGRAFASKRVVPPSSSLDPVAPCPVLSVDSEYCVNPLAHPVFSVAQADLQTFSVQNGLNGQVDISLASAASAVESLKPALLAGQPLVYVPSASLFMLYGSLQEGTASGLGSERDGRNSEAPATVELSSTPSAQKRLSEERKPQEEEEPATKRQSREYEDGPLSLVMPKKPSDSMDLASPKTMSNRASVPLKDIHVNGQLPATEDISGKATANCFVSSEWGNPSRNTDVEKPSKENESTKEPSLLQYLCVQSPTGLNGFNVLLSGSQTPPTVGPSSGQLPSFSVPCMVLPSPSLGPFPVLYSPAIPGPVSSSPGALPNTGPVNFSLPGLGSVAHLLVGPTAVVNPKSSTLPSADPQLQGQPSLNLSPVMSRSHSVVQPESPIYVGHPVSVVKLQQSPVPVTPKSIQHTHCETFFKTPGSLGDPVLKRRERNQSRNTSSAQRRLEISSGGAD</sequence>
<evidence type="ECO:0000256" key="7">
    <source>
        <dbReference type="ARBA" id="ARBA00023163"/>
    </source>
</evidence>